<name>A0A1V9FQI0_9BACT</name>
<comment type="caution">
    <text evidence="2">The sequence shown here is derived from an EMBL/GenBank/DDBJ whole genome shotgun (WGS) entry which is preliminary data.</text>
</comment>
<organism evidence="2 3">
    <name type="scientific">Niastella vici</name>
    <dbReference type="NCBI Taxonomy" id="1703345"/>
    <lineage>
        <taxon>Bacteria</taxon>
        <taxon>Pseudomonadati</taxon>
        <taxon>Bacteroidota</taxon>
        <taxon>Chitinophagia</taxon>
        <taxon>Chitinophagales</taxon>
        <taxon>Chitinophagaceae</taxon>
        <taxon>Niastella</taxon>
    </lineage>
</organism>
<evidence type="ECO:0000259" key="1">
    <source>
        <dbReference type="Pfam" id="PF04965"/>
    </source>
</evidence>
<evidence type="ECO:0000313" key="2">
    <source>
        <dbReference type="EMBL" id="OQP60578.1"/>
    </source>
</evidence>
<proteinExistence type="predicted"/>
<sequence>MENSNNSFLGKGWAFPPTFSKVTGTVDMVSDEEDIRQSLNILLSTSLGERVMQPDYGCNLNDYVFESLNSTTIGYIKERVANSILYYEPRIVVEQLDVTSEGSADNLEGRFLINITYSIPGTNSRFNYVYPFYVNEAVKPI</sequence>
<reference evidence="2 3" key="1">
    <citation type="submission" date="2016-03" db="EMBL/GenBank/DDBJ databases">
        <title>Niastella vici sp. nov., isolated from farmland soil.</title>
        <authorList>
            <person name="Chen L."/>
            <person name="Wang D."/>
            <person name="Yang S."/>
            <person name="Wang G."/>
        </authorList>
    </citation>
    <scope>NUCLEOTIDE SEQUENCE [LARGE SCALE GENOMIC DNA]</scope>
    <source>
        <strain evidence="2 3">DJ57</strain>
    </source>
</reference>
<accession>A0A1V9FQI0</accession>
<dbReference type="AlphaFoldDB" id="A0A1V9FQI0"/>
<dbReference type="RefSeq" id="WP_081152692.1">
    <property type="nucleotide sequence ID" value="NZ_LVYD01000060.1"/>
</dbReference>
<evidence type="ECO:0000313" key="3">
    <source>
        <dbReference type="Proteomes" id="UP000192796"/>
    </source>
</evidence>
<dbReference type="OrthoDB" id="9802846at2"/>
<protein>
    <recommendedName>
        <fullName evidence="1">IraD/Gp25-like domain-containing protein</fullName>
    </recommendedName>
</protein>
<gene>
    <name evidence="2" type="ORF">A3860_32710</name>
</gene>
<keyword evidence="3" id="KW-1185">Reference proteome</keyword>
<dbReference type="Proteomes" id="UP000192796">
    <property type="component" value="Unassembled WGS sequence"/>
</dbReference>
<dbReference type="SUPFAM" id="SSF160719">
    <property type="entry name" value="gpW/gp25-like"/>
    <property type="match status" value="1"/>
</dbReference>
<dbReference type="Gene3D" id="3.10.450.40">
    <property type="match status" value="1"/>
</dbReference>
<feature type="domain" description="IraD/Gp25-like" evidence="1">
    <location>
        <begin position="30"/>
        <end position="123"/>
    </location>
</feature>
<dbReference type="Pfam" id="PF04965">
    <property type="entry name" value="GPW_gp25"/>
    <property type="match status" value="1"/>
</dbReference>
<dbReference type="InterPro" id="IPR007048">
    <property type="entry name" value="IraD/Gp25-like"/>
</dbReference>
<dbReference type="STRING" id="1703345.A3860_32710"/>
<dbReference type="EMBL" id="LVYD01000060">
    <property type="protein sequence ID" value="OQP60578.1"/>
    <property type="molecule type" value="Genomic_DNA"/>
</dbReference>